<protein>
    <submittedName>
        <fullName evidence="3">Uncharacterized protein</fullName>
    </submittedName>
</protein>
<name>X0C4T5_FUSOX</name>
<feature type="coiled-coil region" evidence="1">
    <location>
        <begin position="22"/>
        <end position="49"/>
    </location>
</feature>
<evidence type="ECO:0000313" key="4">
    <source>
        <dbReference type="Proteomes" id="UP000030663"/>
    </source>
</evidence>
<dbReference type="HOGENOM" id="CLU_510018_0_0_1"/>
<dbReference type="EMBL" id="KI979376">
    <property type="protein sequence ID" value="EXK77767.1"/>
    <property type="molecule type" value="Genomic_DNA"/>
</dbReference>
<evidence type="ECO:0000256" key="1">
    <source>
        <dbReference type="SAM" id="Coils"/>
    </source>
</evidence>
<accession>X0C4T5</accession>
<sequence length="537" mass="60415">MAYGHYEQSSLVKSNGLTPSSREFLVERLRASEARVQELEVQVQNLKAELYTLRSPASPRHPVPRSASTQLPHEASTITFHIEKPQDLQTEPNVKGKQSSELRKLLKRLPKTDEEWCQRRREAQLSNPDEVTRTFLSFITRTQSQAKTSKIQANPRSLPGERILRDYRQFVGFLQQDSVRTHQISKFAILLFVCLCRVARTYGVCLETVDDLLDSILPRTENQEKKQSNYLRNLRNAVLWPVHQAELLRKKYAHRADELFLLYGPSIRTYGRLSEDKSAKDFEHLAVLPPTPAGETNAEVPFSVPLMVKLISGPWFKTQCIVAIQCPPAKRRKTFDDEARPEDGHGLIEFKDILYPPMVCVQHGRDAFSQRGSSASVADGTGRLPYGPDTRSPENEPATNFDRCNSGLAEGVRPGNPTPETPGQDFWALQPSTSLYPTEGISTNGVELLIIQSPTDTLTLPWHASPSELANDVLRPQSGQSPFTDVMRLLDEPRVREINLDLQHDGREDEAGEESLFGGCIAGTDQLFEQAPSDFSF</sequence>
<reference evidence="3 4" key="1">
    <citation type="submission" date="2011-11" db="EMBL/GenBank/DDBJ databases">
        <title>The Genome Sequence of Fusarium oxysporum PHW815.</title>
        <authorList>
            <consortium name="The Broad Institute Genome Sequencing Platform"/>
            <person name="Ma L.-J."/>
            <person name="Gale L.R."/>
            <person name="Schwartz D.C."/>
            <person name="Zhou S."/>
            <person name="Corby-Kistler H."/>
            <person name="Young S.K."/>
            <person name="Zeng Q."/>
            <person name="Gargeya S."/>
            <person name="Fitzgerald M."/>
            <person name="Haas B."/>
            <person name="Abouelleil A."/>
            <person name="Alvarado L."/>
            <person name="Arachchi H.M."/>
            <person name="Berlin A."/>
            <person name="Brown A."/>
            <person name="Chapman S.B."/>
            <person name="Chen Z."/>
            <person name="Dunbar C."/>
            <person name="Freedman E."/>
            <person name="Gearin G."/>
            <person name="Goldberg J."/>
            <person name="Griggs A."/>
            <person name="Gujja S."/>
            <person name="Heiman D."/>
            <person name="Howarth C."/>
            <person name="Larson L."/>
            <person name="Lui A."/>
            <person name="MacDonald P.J.P."/>
            <person name="Montmayeur A."/>
            <person name="Murphy C."/>
            <person name="Neiman D."/>
            <person name="Pearson M."/>
            <person name="Priest M."/>
            <person name="Roberts A."/>
            <person name="Saif S."/>
            <person name="Shea T."/>
            <person name="Shenoy N."/>
            <person name="Sisk P."/>
            <person name="Stolte C."/>
            <person name="Sykes S."/>
            <person name="Wortman J."/>
            <person name="Nusbaum C."/>
            <person name="Birren B."/>
        </authorList>
    </citation>
    <scope>NUCLEOTIDE SEQUENCE [LARGE SCALE GENOMIC DNA]</scope>
    <source>
        <strain evidence="3 4">54005</strain>
    </source>
</reference>
<proteinExistence type="predicted"/>
<dbReference type="AlphaFoldDB" id="X0C4T5"/>
<evidence type="ECO:0000256" key="2">
    <source>
        <dbReference type="SAM" id="MobiDB-lite"/>
    </source>
</evidence>
<dbReference type="OrthoDB" id="5106861at2759"/>
<gene>
    <name evidence="3" type="ORF">FOQG_17536</name>
</gene>
<evidence type="ECO:0000313" key="3">
    <source>
        <dbReference type="EMBL" id="EXK77767.1"/>
    </source>
</evidence>
<dbReference type="Proteomes" id="UP000030663">
    <property type="component" value="Unassembled WGS sequence"/>
</dbReference>
<keyword evidence="1" id="KW-0175">Coiled coil</keyword>
<feature type="compositionally biased region" description="Polar residues" evidence="2">
    <location>
        <begin position="87"/>
        <end position="97"/>
    </location>
</feature>
<keyword evidence="4" id="KW-1185">Reference proteome</keyword>
<feature type="region of interest" description="Disordered" evidence="2">
    <location>
        <begin position="371"/>
        <end position="425"/>
    </location>
</feature>
<organism evidence="3 4">
    <name type="scientific">Fusarium oxysporum f. sp. raphani 54005</name>
    <dbReference type="NCBI Taxonomy" id="1089458"/>
    <lineage>
        <taxon>Eukaryota</taxon>
        <taxon>Fungi</taxon>
        <taxon>Dikarya</taxon>
        <taxon>Ascomycota</taxon>
        <taxon>Pezizomycotina</taxon>
        <taxon>Sordariomycetes</taxon>
        <taxon>Hypocreomycetidae</taxon>
        <taxon>Hypocreales</taxon>
        <taxon>Nectriaceae</taxon>
        <taxon>Fusarium</taxon>
        <taxon>Fusarium oxysporum species complex</taxon>
    </lineage>
</organism>
<feature type="region of interest" description="Disordered" evidence="2">
    <location>
        <begin position="81"/>
        <end position="100"/>
    </location>
</feature>